<organism evidence="1 2">
    <name type="scientific">Paraburkholderia fungorum</name>
    <dbReference type="NCBI Taxonomy" id="134537"/>
    <lineage>
        <taxon>Bacteria</taxon>
        <taxon>Pseudomonadati</taxon>
        <taxon>Pseudomonadota</taxon>
        <taxon>Betaproteobacteria</taxon>
        <taxon>Burkholderiales</taxon>
        <taxon>Burkholderiaceae</taxon>
        <taxon>Paraburkholderia</taxon>
    </lineage>
</organism>
<dbReference type="RefSeq" id="WP_260418066.1">
    <property type="nucleotide sequence ID" value="NZ_JACIIK010000003.1"/>
</dbReference>
<dbReference type="Proteomes" id="UP000518681">
    <property type="component" value="Unassembled WGS sequence"/>
</dbReference>
<reference evidence="1 2" key="1">
    <citation type="submission" date="2020-08" db="EMBL/GenBank/DDBJ databases">
        <title>Genomic Encyclopedia of Type Strains, Phase IV (KMG-V): Genome sequencing to study the core and pangenomes of soil and plant-associated prokaryotes.</title>
        <authorList>
            <person name="Whitman W."/>
        </authorList>
    </citation>
    <scope>NUCLEOTIDE SEQUENCE [LARGE SCALE GENOMIC DNA]</scope>
    <source>
        <strain evidence="1 2">SEMIA 4013</strain>
    </source>
</reference>
<protein>
    <submittedName>
        <fullName evidence="1">Uncharacterized protein</fullName>
    </submittedName>
</protein>
<comment type="caution">
    <text evidence="1">The sequence shown here is derived from an EMBL/GenBank/DDBJ whole genome shotgun (WGS) entry which is preliminary data.</text>
</comment>
<evidence type="ECO:0000313" key="1">
    <source>
        <dbReference type="EMBL" id="MBB6201167.1"/>
    </source>
</evidence>
<dbReference type="AlphaFoldDB" id="A0AAW3UR99"/>
<evidence type="ECO:0000313" key="2">
    <source>
        <dbReference type="Proteomes" id="UP000518681"/>
    </source>
</evidence>
<name>A0AAW3UR99_9BURK</name>
<accession>A0AAW3UR99</accession>
<proteinExistence type="predicted"/>
<gene>
    <name evidence="1" type="ORF">GGD69_002016</name>
</gene>
<dbReference type="EMBL" id="JACIIK010000003">
    <property type="protein sequence ID" value="MBB6201167.1"/>
    <property type="molecule type" value="Genomic_DNA"/>
</dbReference>
<sequence>MYPYKIERLMQQGKTGGVAMANARAAYVLELARGCSYISSTLSPDTRSSAIAEVFGEFREQHGERDVALFQKLLAEDLQRRGKPDAAATVLDFKLVRP</sequence>